<feature type="region of interest" description="Disordered" evidence="2">
    <location>
        <begin position="228"/>
        <end position="251"/>
    </location>
</feature>
<protein>
    <recommendedName>
        <fullName evidence="5">Subtilisin</fullName>
    </recommendedName>
</protein>
<dbReference type="EMBL" id="CAJNJA010010828">
    <property type="protein sequence ID" value="CAE7262976.1"/>
    <property type="molecule type" value="Genomic_DNA"/>
</dbReference>
<evidence type="ECO:0000313" key="4">
    <source>
        <dbReference type="Proteomes" id="UP000601435"/>
    </source>
</evidence>
<sequence length="330" mass="36277">MEGIDSLSRPKKSYQCKAASCPFTDKQLETTDLIAMVSMCGTVAVVALSFHFYTFEASGDISEVEMPWPYVMDMDKEPVQASGYEKYSSFICAQQDLASDSVCLKALTFVTLKCKAAGQSECIHFLPKLRMLVFQADNKSSVMDHLPKLAECCTQLAVDVKAKAFRQDAAGVLKGKPDALKSAPKAAVSEDVPVISALPTVKDALQDQYDALKGKYDVLKGKYEALKDGHQAPTASDSRESRKEHQHGDRAEVTCASRMPDYNLDRVTRPPQQGRHFKYNPSNRGEAATVFVIDSGINEGHEEFRRNDKGIVKVGLSPIVCLSPACYRMG</sequence>
<evidence type="ECO:0008006" key="5">
    <source>
        <dbReference type="Google" id="ProtNLM"/>
    </source>
</evidence>
<gene>
    <name evidence="3" type="ORF">SNEC2469_LOCUS6074</name>
</gene>
<accession>A0A812MDY4</accession>
<dbReference type="OrthoDB" id="421516at2759"/>
<evidence type="ECO:0000256" key="2">
    <source>
        <dbReference type="SAM" id="MobiDB-lite"/>
    </source>
</evidence>
<feature type="compositionally biased region" description="Basic and acidic residues" evidence="2">
    <location>
        <begin position="237"/>
        <end position="251"/>
    </location>
</feature>
<keyword evidence="4" id="KW-1185">Reference proteome</keyword>
<name>A0A812MDY4_9DINO</name>
<feature type="region of interest" description="Disordered" evidence="2">
    <location>
        <begin position="262"/>
        <end position="281"/>
    </location>
</feature>
<dbReference type="GO" id="GO:0016787">
    <property type="term" value="F:hydrolase activity"/>
    <property type="evidence" value="ECO:0007669"/>
    <property type="project" value="UniProtKB-KW"/>
</dbReference>
<keyword evidence="1" id="KW-0378">Hydrolase</keyword>
<dbReference type="PROSITE" id="PS00136">
    <property type="entry name" value="SUBTILASE_ASP"/>
    <property type="match status" value="1"/>
</dbReference>
<evidence type="ECO:0000256" key="1">
    <source>
        <dbReference type="ARBA" id="ARBA00022801"/>
    </source>
</evidence>
<dbReference type="AlphaFoldDB" id="A0A812MDY4"/>
<proteinExistence type="predicted"/>
<reference evidence="3" key="1">
    <citation type="submission" date="2021-02" db="EMBL/GenBank/DDBJ databases">
        <authorList>
            <person name="Dougan E. K."/>
            <person name="Rhodes N."/>
            <person name="Thang M."/>
            <person name="Chan C."/>
        </authorList>
    </citation>
    <scope>NUCLEOTIDE SEQUENCE</scope>
</reference>
<evidence type="ECO:0000313" key="3">
    <source>
        <dbReference type="EMBL" id="CAE7262976.1"/>
    </source>
</evidence>
<dbReference type="InterPro" id="IPR023827">
    <property type="entry name" value="Peptidase_S8_Asp-AS"/>
</dbReference>
<organism evidence="3 4">
    <name type="scientific">Symbiodinium necroappetens</name>
    <dbReference type="NCBI Taxonomy" id="1628268"/>
    <lineage>
        <taxon>Eukaryota</taxon>
        <taxon>Sar</taxon>
        <taxon>Alveolata</taxon>
        <taxon>Dinophyceae</taxon>
        <taxon>Suessiales</taxon>
        <taxon>Symbiodiniaceae</taxon>
        <taxon>Symbiodinium</taxon>
    </lineage>
</organism>
<dbReference type="Proteomes" id="UP000601435">
    <property type="component" value="Unassembled WGS sequence"/>
</dbReference>
<comment type="caution">
    <text evidence="3">The sequence shown here is derived from an EMBL/GenBank/DDBJ whole genome shotgun (WGS) entry which is preliminary data.</text>
</comment>